<dbReference type="OrthoDB" id="3928699at2759"/>
<evidence type="ECO:0000256" key="2">
    <source>
        <dbReference type="SAM" id="MobiDB-lite"/>
    </source>
</evidence>
<reference evidence="3" key="1">
    <citation type="journal article" date="2020" name="BMC Genomics">
        <title>Correction to: Identification and distribution of gene clusters required for synthesis of sphingolipid metabolism inhibitors in diverse species of the filamentous fungus Fusarium.</title>
        <authorList>
            <person name="Kim H.S."/>
            <person name="Lohmar J.M."/>
            <person name="Busman M."/>
            <person name="Brown D.W."/>
            <person name="Naumann T.A."/>
            <person name="Divon H.H."/>
            <person name="Lysoe E."/>
            <person name="Uhlig S."/>
            <person name="Proctor R.H."/>
        </authorList>
    </citation>
    <scope>NUCLEOTIDE SEQUENCE</scope>
    <source>
        <strain evidence="3">NRRL 20472</strain>
    </source>
</reference>
<accession>A0A8H4XF60</accession>
<evidence type="ECO:0000313" key="4">
    <source>
        <dbReference type="Proteomes" id="UP000622797"/>
    </source>
</evidence>
<organism evidence="3 4">
    <name type="scientific">Fusarium sarcochroum</name>
    <dbReference type="NCBI Taxonomy" id="1208366"/>
    <lineage>
        <taxon>Eukaryota</taxon>
        <taxon>Fungi</taxon>
        <taxon>Dikarya</taxon>
        <taxon>Ascomycota</taxon>
        <taxon>Pezizomycotina</taxon>
        <taxon>Sordariomycetes</taxon>
        <taxon>Hypocreomycetidae</taxon>
        <taxon>Hypocreales</taxon>
        <taxon>Nectriaceae</taxon>
        <taxon>Fusarium</taxon>
        <taxon>Fusarium lateritium species complex</taxon>
    </lineage>
</organism>
<name>A0A8H4XF60_9HYPO</name>
<dbReference type="Proteomes" id="UP000622797">
    <property type="component" value="Unassembled WGS sequence"/>
</dbReference>
<keyword evidence="1" id="KW-0175">Coiled coil</keyword>
<comment type="caution">
    <text evidence="3">The sequence shown here is derived from an EMBL/GenBank/DDBJ whole genome shotgun (WGS) entry which is preliminary data.</text>
</comment>
<gene>
    <name evidence="3" type="ORF">FSARC_684</name>
</gene>
<dbReference type="Gene3D" id="1.10.287.1490">
    <property type="match status" value="1"/>
</dbReference>
<dbReference type="AlphaFoldDB" id="A0A8H4XF60"/>
<dbReference type="EMBL" id="JABEXW010000044">
    <property type="protein sequence ID" value="KAF4972858.1"/>
    <property type="molecule type" value="Genomic_DNA"/>
</dbReference>
<proteinExistence type="predicted"/>
<reference evidence="3" key="2">
    <citation type="submission" date="2020-05" db="EMBL/GenBank/DDBJ databases">
        <authorList>
            <person name="Kim H.-S."/>
            <person name="Proctor R.H."/>
            <person name="Brown D.W."/>
        </authorList>
    </citation>
    <scope>NUCLEOTIDE SEQUENCE</scope>
    <source>
        <strain evidence="3">NRRL 20472</strain>
    </source>
</reference>
<protein>
    <submittedName>
        <fullName evidence="3">Uncharacterized protein</fullName>
    </submittedName>
</protein>
<evidence type="ECO:0000256" key="1">
    <source>
        <dbReference type="SAM" id="Coils"/>
    </source>
</evidence>
<feature type="coiled-coil region" evidence="1">
    <location>
        <begin position="245"/>
        <end position="279"/>
    </location>
</feature>
<evidence type="ECO:0000313" key="3">
    <source>
        <dbReference type="EMBL" id="KAF4972858.1"/>
    </source>
</evidence>
<feature type="coiled-coil region" evidence="1">
    <location>
        <begin position="308"/>
        <end position="335"/>
    </location>
</feature>
<feature type="region of interest" description="Disordered" evidence="2">
    <location>
        <begin position="199"/>
        <end position="235"/>
    </location>
</feature>
<sequence length="363" mass="40638">MSNSTSPCPDIDLVAPTVVEWESDDTIHYLAKPDPKIDDISLRIRFNEATYARFELRFPINLKGVDGVSAISLFIQPSAIISFDFAFASTVPDAVQEKFNCATTCLRFRMNTNSQILVPAAAREPLSPARLQSGAVLDAVRMLSGVTSLGVYIEATKLPKAQLQSISDAVEQARLKPCVQDDLASMYHGTGAKFVHFSGQQQDAPPSYNETEPPPPGPPINERKRRRAGSQDEGQSQIAQIWAELKTRNERDEQLQQQLTALKEENLGLRQEVQTLRQDIVAFRRDFCGLQRDVEQLCGEDKHTTDVLEGYDTRIVELRDDLEDLETKVDSIQEHRDENGVAQSFLDKVRSDVYDDIVTRLTG</sequence>
<keyword evidence="4" id="KW-1185">Reference proteome</keyword>